<accession>A0A6B3R165</accession>
<feature type="transmembrane region" description="Helical" evidence="1">
    <location>
        <begin position="127"/>
        <end position="146"/>
    </location>
</feature>
<dbReference type="EMBL" id="JAAIKD010000001">
    <property type="protein sequence ID" value="NEV92767.1"/>
    <property type="molecule type" value="Genomic_DNA"/>
</dbReference>
<protein>
    <recommendedName>
        <fullName evidence="4">DUF2975 domain-containing protein</fullName>
    </recommendedName>
</protein>
<keyword evidence="3" id="KW-1185">Reference proteome</keyword>
<keyword evidence="1" id="KW-0812">Transmembrane</keyword>
<feature type="transmembrane region" description="Helical" evidence="1">
    <location>
        <begin position="9"/>
        <end position="31"/>
    </location>
</feature>
<feature type="transmembrane region" description="Helical" evidence="1">
    <location>
        <begin position="51"/>
        <end position="72"/>
    </location>
</feature>
<name>A0A6B3R165_9FLAO</name>
<evidence type="ECO:0000313" key="2">
    <source>
        <dbReference type="EMBL" id="NEV92767.1"/>
    </source>
</evidence>
<evidence type="ECO:0000313" key="3">
    <source>
        <dbReference type="Proteomes" id="UP000478505"/>
    </source>
</evidence>
<organism evidence="2 3">
    <name type="scientific">Psychroflexus aurantiacus</name>
    <dbReference type="NCBI Taxonomy" id="2709310"/>
    <lineage>
        <taxon>Bacteria</taxon>
        <taxon>Pseudomonadati</taxon>
        <taxon>Bacteroidota</taxon>
        <taxon>Flavobacteriia</taxon>
        <taxon>Flavobacteriales</taxon>
        <taxon>Flavobacteriaceae</taxon>
        <taxon>Psychroflexus</taxon>
    </lineage>
</organism>
<evidence type="ECO:0008006" key="4">
    <source>
        <dbReference type="Google" id="ProtNLM"/>
    </source>
</evidence>
<gene>
    <name evidence="2" type="ORF">G3567_01235</name>
</gene>
<comment type="caution">
    <text evidence="2">The sequence shown here is derived from an EMBL/GenBank/DDBJ whole genome shotgun (WGS) entry which is preliminary data.</text>
</comment>
<keyword evidence="1" id="KW-1133">Transmembrane helix</keyword>
<proteinExistence type="predicted"/>
<dbReference type="AlphaFoldDB" id="A0A6B3R165"/>
<reference evidence="2 3" key="1">
    <citation type="submission" date="2020-02" db="EMBL/GenBank/DDBJ databases">
        <title>Flavobacteriaceae Psychroflexus bacterium YR1-1, complete genome.</title>
        <authorList>
            <person name="Li Y."/>
            <person name="Wu S."/>
        </authorList>
    </citation>
    <scope>NUCLEOTIDE SEQUENCE [LARGE SCALE GENOMIC DNA]</scope>
    <source>
        <strain evidence="2 3">YR1-1</strain>
    </source>
</reference>
<feature type="transmembrane region" description="Helical" evidence="1">
    <location>
        <begin position="102"/>
        <end position="121"/>
    </location>
</feature>
<keyword evidence="1" id="KW-0472">Membrane</keyword>
<evidence type="ECO:0000256" key="1">
    <source>
        <dbReference type="SAM" id="Phobius"/>
    </source>
</evidence>
<dbReference type="Proteomes" id="UP000478505">
    <property type="component" value="Unassembled WGS sequence"/>
</dbReference>
<sequence length="166" mass="18898">MFKKSSFKLIFDILFFLVVMNAIATLIVLLINGFDISLSNSIYKPKNEFSTALFIGGINEIIFSVAFVFVAYHLRKVARVFVVNGEFKSFSLARHLKCSGQFLVVTGICLMIKKIFLTYHFEVIPHFFQSNSVIYLLLVVVGLSLIRLSKMLHLSIQAKQEHDLTI</sequence>
<dbReference type="RefSeq" id="WP_164003360.1">
    <property type="nucleotide sequence ID" value="NZ_JAAIKD010000001.1"/>
</dbReference>